<feature type="transmembrane region" description="Helical" evidence="1">
    <location>
        <begin position="375"/>
        <end position="391"/>
    </location>
</feature>
<protein>
    <submittedName>
        <fullName evidence="3">HD family phosphohydrolase</fullName>
    </submittedName>
</protein>
<comment type="caution">
    <text evidence="3">The sequence shown here is derived from an EMBL/GenBank/DDBJ whole genome shotgun (WGS) entry which is preliminary data.</text>
</comment>
<reference evidence="3 4" key="1">
    <citation type="submission" date="2020-03" db="EMBL/GenBank/DDBJ databases">
        <title>Soil Listeria distribution.</title>
        <authorList>
            <person name="Liao J."/>
            <person name="Wiedmann M."/>
        </authorList>
    </citation>
    <scope>NUCLEOTIDE SEQUENCE [LARGE SCALE GENOMIC DNA]</scope>
    <source>
        <strain evidence="3 4">FSL L7-0741</strain>
    </source>
</reference>
<feature type="transmembrane region" description="Helical" evidence="1">
    <location>
        <begin position="397"/>
        <end position="418"/>
    </location>
</feature>
<evidence type="ECO:0000313" key="3">
    <source>
        <dbReference type="EMBL" id="MBC1934919.1"/>
    </source>
</evidence>
<keyword evidence="1" id="KW-0472">Membrane</keyword>
<dbReference type="EMBL" id="JAARWN010000001">
    <property type="protein sequence ID" value="MBC1934919.1"/>
    <property type="molecule type" value="Genomic_DNA"/>
</dbReference>
<dbReference type="Proteomes" id="UP000535908">
    <property type="component" value="Unassembled WGS sequence"/>
</dbReference>
<organism evidence="3 4">
    <name type="scientific">Listeria grandensis</name>
    <dbReference type="NCBI Taxonomy" id="1494963"/>
    <lineage>
        <taxon>Bacteria</taxon>
        <taxon>Bacillati</taxon>
        <taxon>Bacillota</taxon>
        <taxon>Bacilli</taxon>
        <taxon>Bacillales</taxon>
        <taxon>Listeriaceae</taxon>
        <taxon>Listeria</taxon>
    </lineage>
</organism>
<dbReference type="InterPro" id="IPR006675">
    <property type="entry name" value="HDIG_dom"/>
</dbReference>
<keyword evidence="3" id="KW-0378">Hydrolase</keyword>
<dbReference type="InterPro" id="IPR011624">
    <property type="entry name" value="Metal-dep_PHydrolase_7TM_extra"/>
</dbReference>
<evidence type="ECO:0000313" key="4">
    <source>
        <dbReference type="Proteomes" id="UP000535908"/>
    </source>
</evidence>
<dbReference type="CDD" id="cd00077">
    <property type="entry name" value="HDc"/>
    <property type="match status" value="1"/>
</dbReference>
<evidence type="ECO:0000256" key="1">
    <source>
        <dbReference type="SAM" id="Phobius"/>
    </source>
</evidence>
<feature type="transmembrane region" description="Helical" evidence="1">
    <location>
        <begin position="351"/>
        <end position="370"/>
    </location>
</feature>
<dbReference type="Pfam" id="PF01966">
    <property type="entry name" value="HD"/>
    <property type="match status" value="1"/>
</dbReference>
<feature type="transmembrane region" description="Helical" evidence="1">
    <location>
        <begin position="323"/>
        <end position="345"/>
    </location>
</feature>
<sequence length="727" mass="81155">MKYTKKWTAWYYKTGKKYVTPVILICFFIIAFVLICQMVKPESYNVKLFEVAEKTIRSPQTIEDTQKTTEEQTKAATDVDDVYVFNRETAQNRESLVRSLFAYVAEVNQAAAENDAKAKKAAEDADKPLPRSTSLDQKLASLKEKLSKDVSENIMDGVNSAMLTTLLQMNAKDLQAVEREVTGALEVAMDQSVRKDNMTDVKVSARDTIELSSIPANYKGVAKAILSYAIVPNEVYSAAQTDDRRKEAAANVIPVKILQGQVIVQEGQIIDREIYRQLALLHLLDQKMPIKQYAGFALLLLSLGTMLYFFTNKQKSLDRQKKNQYALVFSSVYIGILLMLMIIRFLEGVDISNISFLFPAAFGPMIIKILLNEKFAFMITIFTSVTSFFVFQGDATAAVNVTVSTFILLSGLASIVVLRDYSRRSAILLAGFIVGLANMAFVFLLLLISNAGLLTLAFWVPVGYAFLGGIGSFVLGIGVIPLFETMFGMLTTSRLVELANPNHPLLKKIMMKAPGTYHHSLMVANLAEACADAIGGNSLLVRVGCFYHDIGKTLRPPYFVENQLHGINPHDRLTPEQSRDIIIAHTTDGAAILRDNHFPQPIIDIALEHHGTTLVKYFYYKAKEKNPDVTEADFRYPGPKPHTREIAIINISDSVEAAVRSCDAPTKEKIKAIVDSIIEDRMQDKQFVECDITFQEIEIVRATLCATLNGIYHQRIQYPDDKQGGRQ</sequence>
<feature type="domain" description="HD" evidence="2">
    <location>
        <begin position="516"/>
        <end position="658"/>
    </location>
</feature>
<dbReference type="PANTHER" id="PTHR36442">
    <property type="entry name" value="CYCLIC-DI-AMP PHOSPHODIESTERASE PGPH"/>
    <property type="match status" value="1"/>
</dbReference>
<dbReference type="InterPro" id="IPR006674">
    <property type="entry name" value="HD_domain"/>
</dbReference>
<name>A0A7X0Y136_9LIST</name>
<dbReference type="PROSITE" id="PS51831">
    <property type="entry name" value="HD"/>
    <property type="match status" value="1"/>
</dbReference>
<evidence type="ECO:0000259" key="2">
    <source>
        <dbReference type="PROSITE" id="PS51831"/>
    </source>
</evidence>
<feature type="transmembrane region" description="Helical" evidence="1">
    <location>
        <begin position="293"/>
        <end position="311"/>
    </location>
</feature>
<accession>A0A7X0Y136</accession>
<dbReference type="Pfam" id="PF07697">
    <property type="entry name" value="7TMR-HDED"/>
    <property type="match status" value="1"/>
</dbReference>
<feature type="transmembrane region" description="Helical" evidence="1">
    <location>
        <begin position="21"/>
        <end position="40"/>
    </location>
</feature>
<keyword evidence="1" id="KW-1133">Transmembrane helix</keyword>
<feature type="transmembrane region" description="Helical" evidence="1">
    <location>
        <begin position="425"/>
        <end position="446"/>
    </location>
</feature>
<dbReference type="Gene3D" id="1.10.3210.10">
    <property type="entry name" value="Hypothetical protein af1432"/>
    <property type="match status" value="1"/>
</dbReference>
<dbReference type="InterPro" id="IPR011621">
    <property type="entry name" value="Metal-dep_PHydrolase_7TM_intra"/>
</dbReference>
<dbReference type="NCBIfam" id="TIGR00277">
    <property type="entry name" value="HDIG"/>
    <property type="match status" value="1"/>
</dbReference>
<dbReference type="AlphaFoldDB" id="A0A7X0Y136"/>
<dbReference type="SUPFAM" id="SSF109604">
    <property type="entry name" value="HD-domain/PDEase-like"/>
    <property type="match status" value="1"/>
</dbReference>
<dbReference type="SMART" id="SM00471">
    <property type="entry name" value="HDc"/>
    <property type="match status" value="1"/>
</dbReference>
<dbReference type="Pfam" id="PF07698">
    <property type="entry name" value="7TM-7TMR_HD"/>
    <property type="match status" value="1"/>
</dbReference>
<dbReference type="RefSeq" id="WP_185525233.1">
    <property type="nucleotide sequence ID" value="NZ_JAARWN010000001.1"/>
</dbReference>
<dbReference type="GO" id="GO:0016787">
    <property type="term" value="F:hydrolase activity"/>
    <property type="evidence" value="ECO:0007669"/>
    <property type="project" value="UniProtKB-KW"/>
</dbReference>
<dbReference type="InterPro" id="IPR003607">
    <property type="entry name" value="HD/PDEase_dom"/>
</dbReference>
<dbReference type="InterPro" id="IPR052722">
    <property type="entry name" value="PgpH_phosphodiesterase"/>
</dbReference>
<keyword evidence="1" id="KW-0812">Transmembrane</keyword>
<gene>
    <name evidence="3" type="ORF">HCA69_00985</name>
</gene>
<dbReference type="PANTHER" id="PTHR36442:SF1">
    <property type="entry name" value="CYCLIC-DI-AMP PHOSPHODIESTERASE PGPH"/>
    <property type="match status" value="1"/>
</dbReference>
<feature type="transmembrane region" description="Helical" evidence="1">
    <location>
        <begin position="458"/>
        <end position="483"/>
    </location>
</feature>
<proteinExistence type="predicted"/>